<protein>
    <recommendedName>
        <fullName evidence="2">MATH domain-containing protein</fullName>
    </recommendedName>
</protein>
<feature type="domain" description="MATH" evidence="2">
    <location>
        <begin position="32"/>
        <end position="176"/>
    </location>
</feature>
<reference evidence="3" key="1">
    <citation type="submission" date="2013-07" db="EMBL/GenBank/DDBJ databases">
        <title>The genome of Eucalyptus grandis.</title>
        <authorList>
            <person name="Schmutz J."/>
            <person name="Hayes R."/>
            <person name="Myburg A."/>
            <person name="Tuskan G."/>
            <person name="Grattapaglia D."/>
            <person name="Rokhsar D.S."/>
        </authorList>
    </citation>
    <scope>NUCLEOTIDE SEQUENCE</scope>
    <source>
        <tissue evidence="3">Leaf extractions</tissue>
    </source>
</reference>
<accession>A0A058ZYA3</accession>
<dbReference type="OMA" id="SHEWKIS"/>
<dbReference type="Gene3D" id="2.60.210.10">
    <property type="entry name" value="Apoptosis, Tumor Necrosis Factor Receptor Associated Protein 2, Chain A"/>
    <property type="match status" value="2"/>
</dbReference>
<dbReference type="EMBL" id="KK198763">
    <property type="protein sequence ID" value="KCW46792.1"/>
    <property type="molecule type" value="Genomic_DNA"/>
</dbReference>
<dbReference type="InterPro" id="IPR002083">
    <property type="entry name" value="MATH/TRAF_dom"/>
</dbReference>
<dbReference type="Pfam" id="PF22486">
    <property type="entry name" value="MATH_2"/>
    <property type="match status" value="2"/>
</dbReference>
<organism evidence="3">
    <name type="scientific">Eucalyptus grandis</name>
    <name type="common">Flooded gum</name>
    <dbReference type="NCBI Taxonomy" id="71139"/>
    <lineage>
        <taxon>Eukaryota</taxon>
        <taxon>Viridiplantae</taxon>
        <taxon>Streptophyta</taxon>
        <taxon>Embryophyta</taxon>
        <taxon>Tracheophyta</taxon>
        <taxon>Spermatophyta</taxon>
        <taxon>Magnoliopsida</taxon>
        <taxon>eudicotyledons</taxon>
        <taxon>Gunneridae</taxon>
        <taxon>Pentapetalae</taxon>
        <taxon>rosids</taxon>
        <taxon>malvids</taxon>
        <taxon>Myrtales</taxon>
        <taxon>Myrtaceae</taxon>
        <taxon>Myrtoideae</taxon>
        <taxon>Eucalypteae</taxon>
        <taxon>Eucalyptus</taxon>
    </lineage>
</organism>
<evidence type="ECO:0000259" key="2">
    <source>
        <dbReference type="PROSITE" id="PS50144"/>
    </source>
</evidence>
<feature type="domain" description="MATH" evidence="2">
    <location>
        <begin position="183"/>
        <end position="288"/>
    </location>
</feature>
<dbReference type="PANTHER" id="PTHR46162">
    <property type="entry name" value="TRAF-LIKE FAMILY PROTEIN"/>
    <property type="match status" value="1"/>
</dbReference>
<dbReference type="InterPro" id="IPR008974">
    <property type="entry name" value="TRAF-like"/>
</dbReference>
<dbReference type="InParanoid" id="A0A058ZYA3"/>
<dbReference type="AlphaFoldDB" id="A0A058ZYA3"/>
<dbReference type="CDD" id="cd00121">
    <property type="entry name" value="MATH"/>
    <property type="match status" value="2"/>
</dbReference>
<evidence type="ECO:0000313" key="3">
    <source>
        <dbReference type="EMBL" id="KCW46792.1"/>
    </source>
</evidence>
<dbReference type="PROSITE" id="PS50144">
    <property type="entry name" value="MATH"/>
    <property type="match status" value="2"/>
</dbReference>
<dbReference type="Gramene" id="KCW46792">
    <property type="protein sequence ID" value="KCW46792"/>
    <property type="gene ID" value="EUGRSUZ_K00597"/>
</dbReference>
<proteinExistence type="predicted"/>
<gene>
    <name evidence="3" type="ORF">EUGRSUZ_K00597</name>
</gene>
<name>A0A058ZYA3_EUCGR</name>
<dbReference type="PANTHER" id="PTHR46162:SF65">
    <property type="entry name" value="F9D12.8 PROTEIN-RELATED"/>
    <property type="match status" value="1"/>
</dbReference>
<dbReference type="SUPFAM" id="SSF49599">
    <property type="entry name" value="TRAF domain-like"/>
    <property type="match status" value="2"/>
</dbReference>
<evidence type="ECO:0000256" key="1">
    <source>
        <dbReference type="SAM" id="MobiDB-lite"/>
    </source>
</evidence>
<feature type="region of interest" description="Disordered" evidence="1">
    <location>
        <begin position="1"/>
        <end position="29"/>
    </location>
</feature>
<sequence length="288" mass="32652">MPKRAREAKDSNAAEVGNEREERTTETRKIPPAHYAFKIEYFSLLSTNEITMYETNEFEVGDQKWQLILYPNGDRSRKGEDHMFLYLAVSEANPLKVGWEINATVRFFVFDPIRDEYLAKEGTTLASYIAGKNWRFHAMKSKWGIPRFMPLKNFINPPTGYLVFVEKSSGLGECLTLKASPKSVSHEWKISKFSTLVNDCYSEVFTAGSHEWKLHLCPRGDEHNRDKNISMYLRLVDSGDQKVLIGSSVQVKSVVGLLLAAENCSRLLGDECVMKADVKVLGTASKLP</sequence>
<dbReference type="SMART" id="SM00061">
    <property type="entry name" value="MATH"/>
    <property type="match status" value="1"/>
</dbReference>